<comment type="caution">
    <text evidence="1">The sequence shown here is derived from an EMBL/GenBank/DDBJ whole genome shotgun (WGS) entry which is preliminary data.</text>
</comment>
<organism evidence="1 2">
    <name type="scientific">Ameca splendens</name>
    <dbReference type="NCBI Taxonomy" id="208324"/>
    <lineage>
        <taxon>Eukaryota</taxon>
        <taxon>Metazoa</taxon>
        <taxon>Chordata</taxon>
        <taxon>Craniata</taxon>
        <taxon>Vertebrata</taxon>
        <taxon>Euteleostomi</taxon>
        <taxon>Actinopterygii</taxon>
        <taxon>Neopterygii</taxon>
        <taxon>Teleostei</taxon>
        <taxon>Neoteleostei</taxon>
        <taxon>Acanthomorphata</taxon>
        <taxon>Ovalentaria</taxon>
        <taxon>Atherinomorphae</taxon>
        <taxon>Cyprinodontiformes</taxon>
        <taxon>Goodeidae</taxon>
        <taxon>Ameca</taxon>
    </lineage>
</organism>
<proteinExistence type="predicted"/>
<name>A0ABV1ABK4_9TELE</name>
<gene>
    <name evidence="1" type="ORF">AMECASPLE_027640</name>
</gene>
<evidence type="ECO:0000313" key="1">
    <source>
        <dbReference type="EMBL" id="MEQ2315944.1"/>
    </source>
</evidence>
<accession>A0ABV1ABK4</accession>
<protein>
    <submittedName>
        <fullName evidence="1">Uncharacterized protein</fullName>
    </submittedName>
</protein>
<dbReference type="EMBL" id="JAHRIP010087586">
    <property type="protein sequence ID" value="MEQ2315944.1"/>
    <property type="molecule type" value="Genomic_DNA"/>
</dbReference>
<sequence>MLCLASHCLYPIQPLLPSNRDHKTHTDALNTPPSQVMLKYHIRTPTWVQPLCTDSERNFSASRPPNGLGFHSHAMTCIEDVRGCSCHVTSFDSNVDHLSVQIPFFATLNLPGNQYIRMVFI</sequence>
<dbReference type="Proteomes" id="UP001469553">
    <property type="component" value="Unassembled WGS sequence"/>
</dbReference>
<evidence type="ECO:0000313" key="2">
    <source>
        <dbReference type="Proteomes" id="UP001469553"/>
    </source>
</evidence>
<reference evidence="1 2" key="1">
    <citation type="submission" date="2021-06" db="EMBL/GenBank/DDBJ databases">
        <authorList>
            <person name="Palmer J.M."/>
        </authorList>
    </citation>
    <scope>NUCLEOTIDE SEQUENCE [LARGE SCALE GENOMIC DNA]</scope>
    <source>
        <strain evidence="1 2">AS_MEX2019</strain>
        <tissue evidence="1">Muscle</tissue>
    </source>
</reference>
<keyword evidence="2" id="KW-1185">Reference proteome</keyword>